<name>A0A0E9RZE3_ANGAN</name>
<sequence>MQYAVDELMYWTDPNSVLLTTAIKRI</sequence>
<reference evidence="1" key="1">
    <citation type="submission" date="2014-11" db="EMBL/GenBank/DDBJ databases">
        <authorList>
            <person name="Amaro Gonzalez C."/>
        </authorList>
    </citation>
    <scope>NUCLEOTIDE SEQUENCE</scope>
</reference>
<evidence type="ECO:0000313" key="1">
    <source>
        <dbReference type="EMBL" id="JAH33648.1"/>
    </source>
</evidence>
<proteinExistence type="predicted"/>
<protein>
    <submittedName>
        <fullName evidence="1">Uncharacterized protein</fullName>
    </submittedName>
</protein>
<dbReference type="EMBL" id="GBXM01074929">
    <property type="protein sequence ID" value="JAH33648.1"/>
    <property type="molecule type" value="Transcribed_RNA"/>
</dbReference>
<dbReference type="AlphaFoldDB" id="A0A0E9RZE3"/>
<organism evidence="1">
    <name type="scientific">Anguilla anguilla</name>
    <name type="common">European freshwater eel</name>
    <name type="synonym">Muraena anguilla</name>
    <dbReference type="NCBI Taxonomy" id="7936"/>
    <lineage>
        <taxon>Eukaryota</taxon>
        <taxon>Metazoa</taxon>
        <taxon>Chordata</taxon>
        <taxon>Craniata</taxon>
        <taxon>Vertebrata</taxon>
        <taxon>Euteleostomi</taxon>
        <taxon>Actinopterygii</taxon>
        <taxon>Neopterygii</taxon>
        <taxon>Teleostei</taxon>
        <taxon>Anguilliformes</taxon>
        <taxon>Anguillidae</taxon>
        <taxon>Anguilla</taxon>
    </lineage>
</organism>
<accession>A0A0E9RZE3</accession>
<reference evidence="1" key="2">
    <citation type="journal article" date="2015" name="Fish Shellfish Immunol.">
        <title>Early steps in the European eel (Anguilla anguilla)-Vibrio vulnificus interaction in the gills: Role of the RtxA13 toxin.</title>
        <authorList>
            <person name="Callol A."/>
            <person name="Pajuelo D."/>
            <person name="Ebbesson L."/>
            <person name="Teles M."/>
            <person name="MacKenzie S."/>
            <person name="Amaro C."/>
        </authorList>
    </citation>
    <scope>NUCLEOTIDE SEQUENCE</scope>
</reference>